<sequence length="265" mass="29858">MKWFLWVAPALLLCSGCTGSLGRQELADAQLLFDQVKSDPQVLESAPRDVSRAGESLARAEGFAAHWGTDADVEHYAYLSQRYSQIAREHDQLVRNQQQSQRLQREQDRLQQMLREARLLSAQQRSEWLDEQLQRLATMETERGLVMIIGDVLFEPGSSELNLSASRTALQLVQFLQLNPRRLVRIEGYTDSRGEAEENRELSRLRAQSVAQTLVDMGVAAERLQVIGYGEAHPVAENASARGRAANRRVEIVFSDENGQLGAER</sequence>
<dbReference type="Gene3D" id="3.30.1330.60">
    <property type="entry name" value="OmpA-like domain"/>
    <property type="match status" value="1"/>
</dbReference>
<protein>
    <recommendedName>
        <fullName evidence="5">OmpA-like domain-containing protein</fullName>
    </recommendedName>
</protein>
<proteinExistence type="predicted"/>
<dbReference type="CDD" id="cd07185">
    <property type="entry name" value="OmpA_C-like"/>
    <property type="match status" value="1"/>
</dbReference>
<comment type="caution">
    <text evidence="6">The sequence shown here is derived from an EMBL/GenBank/DDBJ whole genome shotgun (WGS) entry which is preliminary data.</text>
</comment>
<dbReference type="SUPFAM" id="SSF103088">
    <property type="entry name" value="OmpA-like"/>
    <property type="match status" value="1"/>
</dbReference>
<feature type="domain" description="OmpA-like" evidence="5">
    <location>
        <begin position="141"/>
        <end position="258"/>
    </location>
</feature>
<gene>
    <name evidence="6" type="ORF">DBO85_03220</name>
</gene>
<evidence type="ECO:0000313" key="6">
    <source>
        <dbReference type="EMBL" id="PTU75696.1"/>
    </source>
</evidence>
<evidence type="ECO:0000256" key="2">
    <source>
        <dbReference type="ARBA" id="ARBA00023136"/>
    </source>
</evidence>
<dbReference type="PROSITE" id="PS51123">
    <property type="entry name" value="OMPA_2"/>
    <property type="match status" value="1"/>
</dbReference>
<organism evidence="6 7">
    <name type="scientific">Pseudomonas mangrovi</name>
    <dbReference type="NCBI Taxonomy" id="2161748"/>
    <lineage>
        <taxon>Bacteria</taxon>
        <taxon>Pseudomonadati</taxon>
        <taxon>Pseudomonadota</taxon>
        <taxon>Gammaproteobacteria</taxon>
        <taxon>Pseudomonadales</taxon>
        <taxon>Pseudomonadaceae</taxon>
        <taxon>Pseudomonas</taxon>
    </lineage>
</organism>
<dbReference type="EMBL" id="QASN01000006">
    <property type="protein sequence ID" value="PTU75696.1"/>
    <property type="molecule type" value="Genomic_DNA"/>
</dbReference>
<evidence type="ECO:0000259" key="5">
    <source>
        <dbReference type="PROSITE" id="PS51123"/>
    </source>
</evidence>
<evidence type="ECO:0000313" key="7">
    <source>
        <dbReference type="Proteomes" id="UP000244064"/>
    </source>
</evidence>
<dbReference type="GO" id="GO:0009279">
    <property type="term" value="C:cell outer membrane"/>
    <property type="evidence" value="ECO:0007669"/>
    <property type="project" value="UniProtKB-SubCell"/>
</dbReference>
<feature type="coiled-coil region" evidence="4">
    <location>
        <begin position="86"/>
        <end position="123"/>
    </location>
</feature>
<dbReference type="InterPro" id="IPR050330">
    <property type="entry name" value="Bact_OuterMem_StrucFunc"/>
</dbReference>
<keyword evidence="2 3" id="KW-0472">Membrane</keyword>
<keyword evidence="4" id="KW-0175">Coiled coil</keyword>
<name>A0A2T5PD86_9PSED</name>
<dbReference type="InterPro" id="IPR006664">
    <property type="entry name" value="OMP_bac"/>
</dbReference>
<dbReference type="PANTHER" id="PTHR30329:SF20">
    <property type="entry name" value="EXPORTED PROTEIN"/>
    <property type="match status" value="1"/>
</dbReference>
<dbReference type="InterPro" id="IPR006665">
    <property type="entry name" value="OmpA-like"/>
</dbReference>
<dbReference type="InterPro" id="IPR025511">
    <property type="entry name" value="DUF4398"/>
</dbReference>
<comment type="subcellular location">
    <subcellularLocation>
        <location evidence="1">Cell outer membrane</location>
    </subcellularLocation>
</comment>
<dbReference type="PANTHER" id="PTHR30329">
    <property type="entry name" value="STATOR ELEMENT OF FLAGELLAR MOTOR COMPLEX"/>
    <property type="match status" value="1"/>
</dbReference>
<dbReference type="Pfam" id="PF00691">
    <property type="entry name" value="OmpA"/>
    <property type="match status" value="1"/>
</dbReference>
<accession>A0A2T5PD86</accession>
<dbReference type="OrthoDB" id="9782229at2"/>
<dbReference type="InterPro" id="IPR036737">
    <property type="entry name" value="OmpA-like_sf"/>
</dbReference>
<reference evidence="6 7" key="1">
    <citation type="submission" date="2018-04" db="EMBL/GenBank/DDBJ databases">
        <title>Pseudomonas sp. nov., isolated from mangrove soil.</title>
        <authorList>
            <person name="Chen C."/>
        </authorList>
    </citation>
    <scope>NUCLEOTIDE SEQUENCE [LARGE SCALE GENOMIC DNA]</scope>
    <source>
        <strain evidence="6 7">TC-11</strain>
    </source>
</reference>
<keyword evidence="7" id="KW-1185">Reference proteome</keyword>
<dbReference type="AlphaFoldDB" id="A0A2T5PD86"/>
<evidence type="ECO:0000256" key="3">
    <source>
        <dbReference type="PROSITE-ProRule" id="PRU00473"/>
    </source>
</evidence>
<dbReference type="PRINTS" id="PR01021">
    <property type="entry name" value="OMPADOMAIN"/>
</dbReference>
<evidence type="ECO:0000256" key="1">
    <source>
        <dbReference type="ARBA" id="ARBA00004442"/>
    </source>
</evidence>
<dbReference type="RefSeq" id="WP_108105179.1">
    <property type="nucleotide sequence ID" value="NZ_QASN01000006.1"/>
</dbReference>
<dbReference type="PRINTS" id="PR01023">
    <property type="entry name" value="NAFLGMOTY"/>
</dbReference>
<dbReference type="Pfam" id="PF14346">
    <property type="entry name" value="DUF4398"/>
    <property type="match status" value="1"/>
</dbReference>
<evidence type="ECO:0000256" key="4">
    <source>
        <dbReference type="SAM" id="Coils"/>
    </source>
</evidence>
<dbReference type="Proteomes" id="UP000244064">
    <property type="component" value="Unassembled WGS sequence"/>
</dbReference>